<feature type="compositionally biased region" description="Low complexity" evidence="3">
    <location>
        <begin position="179"/>
        <end position="214"/>
    </location>
</feature>
<feature type="domain" description="Antistasin-like" evidence="5">
    <location>
        <begin position="23"/>
        <end position="48"/>
    </location>
</feature>
<dbReference type="Proteomes" id="UP000663832">
    <property type="component" value="Unassembled WGS sequence"/>
</dbReference>
<dbReference type="Gene3D" id="2.10.22.10">
    <property type="entry name" value="Antistasin, domain 1"/>
    <property type="match status" value="1"/>
</dbReference>
<gene>
    <name evidence="6" type="ORF">BJG266_LOCUS3633</name>
    <name evidence="7" type="ORF">QVE165_LOCUS43951</name>
</gene>
<evidence type="ECO:0000256" key="3">
    <source>
        <dbReference type="SAM" id="MobiDB-lite"/>
    </source>
</evidence>
<dbReference type="InterPro" id="IPR004094">
    <property type="entry name" value="Antistasin-like"/>
</dbReference>
<keyword evidence="4" id="KW-0732">Signal</keyword>
<reference evidence="6" key="1">
    <citation type="submission" date="2021-02" db="EMBL/GenBank/DDBJ databases">
        <authorList>
            <person name="Nowell W R."/>
        </authorList>
    </citation>
    <scope>NUCLEOTIDE SEQUENCE</scope>
</reference>
<name>A0A813QUS6_9BILA</name>
<proteinExistence type="predicted"/>
<evidence type="ECO:0000256" key="2">
    <source>
        <dbReference type="ARBA" id="ARBA00022900"/>
    </source>
</evidence>
<evidence type="ECO:0000313" key="6">
    <source>
        <dbReference type="EMBL" id="CAF0772178.1"/>
    </source>
</evidence>
<accession>A0A813QUS6</accession>
<dbReference type="GO" id="GO:0004867">
    <property type="term" value="F:serine-type endopeptidase inhibitor activity"/>
    <property type="evidence" value="ECO:0007669"/>
    <property type="project" value="UniProtKB-KW"/>
</dbReference>
<evidence type="ECO:0000256" key="4">
    <source>
        <dbReference type="SAM" id="SignalP"/>
    </source>
</evidence>
<evidence type="ECO:0000256" key="1">
    <source>
        <dbReference type="ARBA" id="ARBA00022690"/>
    </source>
</evidence>
<dbReference type="Proteomes" id="UP000663877">
    <property type="component" value="Unassembled WGS sequence"/>
</dbReference>
<dbReference type="PROSITE" id="PS51252">
    <property type="entry name" value="ANTISTASIN"/>
    <property type="match status" value="1"/>
</dbReference>
<dbReference type="SUPFAM" id="SSF57262">
    <property type="entry name" value="Leech antihemostatic proteins"/>
    <property type="match status" value="1"/>
</dbReference>
<organism evidence="6 9">
    <name type="scientific">Adineta steineri</name>
    <dbReference type="NCBI Taxonomy" id="433720"/>
    <lineage>
        <taxon>Eukaryota</taxon>
        <taxon>Metazoa</taxon>
        <taxon>Spiralia</taxon>
        <taxon>Gnathifera</taxon>
        <taxon>Rotifera</taxon>
        <taxon>Eurotatoria</taxon>
        <taxon>Bdelloidea</taxon>
        <taxon>Adinetida</taxon>
        <taxon>Adinetidae</taxon>
        <taxon>Adineta</taxon>
    </lineage>
</organism>
<feature type="compositionally biased region" description="Low complexity" evidence="3">
    <location>
        <begin position="94"/>
        <end position="161"/>
    </location>
</feature>
<dbReference type="OrthoDB" id="406800at2759"/>
<dbReference type="EMBL" id="CAJNOI010000008">
    <property type="protein sequence ID" value="CAF0772178.1"/>
    <property type="molecule type" value="Genomic_DNA"/>
</dbReference>
<dbReference type="Pfam" id="PF02822">
    <property type="entry name" value="Antistasin"/>
    <property type="match status" value="1"/>
</dbReference>
<feature type="signal peptide" evidence="4">
    <location>
        <begin position="1"/>
        <end position="20"/>
    </location>
</feature>
<dbReference type="EMBL" id="CAJNOM010000577">
    <property type="protein sequence ID" value="CAF1508333.1"/>
    <property type="molecule type" value="Genomic_DNA"/>
</dbReference>
<sequence length="240" mass="25119">MYSIGILSAVFFAVFTTTNAATCNPVMCMMACQFGFEVDANGCPYCACRTSPSTCYEPIFGHNCGSMDHRDCPSSHECQLSMSGMMGQCCLKPTGTSTARPSTTTARHSTSTARHSTSTGRHSTSTAHHSTSTARHSTSTAHHSTSTARPSTSTRQTSTHRLVSRSLRSANDSTTQAPGTSTSAQGSTTSAQGSSTSVQGSTASGSTTQSSVTQPRVTRPGANTERWLNLVHPQVMGSTA</sequence>
<keyword evidence="8" id="KW-1185">Reference proteome</keyword>
<keyword evidence="1" id="KW-0646">Protease inhibitor</keyword>
<evidence type="ECO:0000313" key="9">
    <source>
        <dbReference type="Proteomes" id="UP000663877"/>
    </source>
</evidence>
<evidence type="ECO:0000313" key="7">
    <source>
        <dbReference type="EMBL" id="CAF1508333.1"/>
    </source>
</evidence>
<evidence type="ECO:0000313" key="8">
    <source>
        <dbReference type="Proteomes" id="UP000663832"/>
    </source>
</evidence>
<protein>
    <recommendedName>
        <fullName evidence="5">Antistasin-like domain-containing protein</fullName>
    </recommendedName>
</protein>
<evidence type="ECO:0000259" key="5">
    <source>
        <dbReference type="PROSITE" id="PS51252"/>
    </source>
</evidence>
<dbReference type="AlphaFoldDB" id="A0A813QUS6"/>
<keyword evidence="2" id="KW-0722">Serine protease inhibitor</keyword>
<feature type="chain" id="PRO_5035597542" description="Antistasin-like domain-containing protein" evidence="4">
    <location>
        <begin position="21"/>
        <end position="240"/>
    </location>
</feature>
<comment type="caution">
    <text evidence="6">The sequence shown here is derived from an EMBL/GenBank/DDBJ whole genome shotgun (WGS) entry which is preliminary data.</text>
</comment>
<feature type="compositionally biased region" description="Polar residues" evidence="3">
    <location>
        <begin position="166"/>
        <end position="178"/>
    </location>
</feature>
<dbReference type="InterPro" id="IPR011061">
    <property type="entry name" value="Hirudin/antistatin"/>
</dbReference>
<feature type="region of interest" description="Disordered" evidence="3">
    <location>
        <begin position="94"/>
        <end position="240"/>
    </location>
</feature>